<keyword evidence="9 22" id="KW-0547">Nucleotide-binding</keyword>
<evidence type="ECO:0000256" key="19">
    <source>
        <dbReference type="ARBA" id="ARBA00046480"/>
    </source>
</evidence>
<dbReference type="GO" id="GO:0000324">
    <property type="term" value="C:fungal-type vacuole"/>
    <property type="evidence" value="ECO:0007669"/>
    <property type="project" value="UniProtKB-ARBA"/>
</dbReference>
<sequence length="642" mass="70940">MSNELTPSFAPFFGMSGIAFAMIFGCMGAAYGTAKAGIGIAGIGTYRPDLIMKSLIPIVMSGILAVYSLVISVLIASDIHPPLQKHYSLYAGFMHMAAGLSVGLSGLAAGYAIGIVGDAGVRSFMSQSRIFVGMVLILIFAEVLGLYGLEWVQLHDCGYGSMEAWKHGTQWSLGAKAAAADTGRIPDGGGLAAHSLQEAEAGADAEADADAETATRAGRRGPRPATMVSGIHSLLHPHRDKKEPQHAGPLHDRTDSAMERPREQEKQTLAQWEAHKRPLSPDEIDIDPNHKVVGHSSKVLREEDFELIKTLGTGTFARVWLVRLKDAKKGDQDKVFALKILRKVDVIRLKQVEHVRNERNVLAKVAGHPFITTMVASFQSLDSLYMVLDYCPGGEVFSYLRRARRFNEPTSQFYAAEIVLILEFLHEREGVAYRDLKPENILIDAEGHLKLVDFGFAKKVENSTLDAPAVRNGSADVKAGETYTLCGTPEYLAPEVIRNTGHGTAVDWWAFGILVYEFLVGQPPFWDQNPMKIYEQIVEGRLRFPSAMSSPARDLISGLCTVDTSKRLGNISGGASRVKSHEWFKSIDWEKLYNREVQGPIVPHLRGPADTRNFDEYEAESERRDPYTKELSDRWEEMFTDF</sequence>
<feature type="domain" description="AGC-kinase C-terminal" evidence="26">
    <location>
        <begin position="585"/>
        <end position="642"/>
    </location>
</feature>
<keyword evidence="28" id="KW-1185">Reference proteome</keyword>
<dbReference type="GO" id="GO:0005829">
    <property type="term" value="C:cytosol"/>
    <property type="evidence" value="ECO:0007669"/>
    <property type="project" value="TreeGrafter"/>
</dbReference>
<evidence type="ECO:0000256" key="16">
    <source>
        <dbReference type="ARBA" id="ARBA00040723"/>
    </source>
</evidence>
<evidence type="ECO:0000256" key="18">
    <source>
        <dbReference type="ARBA" id="ARBA00045519"/>
    </source>
</evidence>
<keyword evidence="12 22" id="KW-0067">ATP-binding</keyword>
<evidence type="ECO:0000256" key="23">
    <source>
        <dbReference type="SAM" id="MobiDB-lite"/>
    </source>
</evidence>
<dbReference type="Gene3D" id="1.10.510.10">
    <property type="entry name" value="Transferase(Phosphotransferase) domain 1"/>
    <property type="match status" value="1"/>
</dbReference>
<comment type="subcellular location">
    <subcellularLocation>
        <location evidence="1">Vacuole membrane</location>
        <topology evidence="1">Multi-pass membrane protein</topology>
    </subcellularLocation>
</comment>
<dbReference type="SUPFAM" id="SSF81333">
    <property type="entry name" value="F1F0 ATP synthase subunit C"/>
    <property type="match status" value="1"/>
</dbReference>
<keyword evidence="4" id="KW-0813">Transport</keyword>
<keyword evidence="15 24" id="KW-0472">Membrane</keyword>
<proteinExistence type="inferred from homology"/>
<dbReference type="NCBIfam" id="TIGR01100">
    <property type="entry name" value="V_ATP_synt_C"/>
    <property type="match status" value="1"/>
</dbReference>
<dbReference type="PANTHER" id="PTHR24353">
    <property type="entry name" value="CYCLIC NUCLEOTIDE-DEPENDENT PROTEIN KINASE"/>
    <property type="match status" value="1"/>
</dbReference>
<dbReference type="Pfam" id="PF00137">
    <property type="entry name" value="ATP-synt_C"/>
    <property type="match status" value="2"/>
</dbReference>
<dbReference type="InterPro" id="IPR017441">
    <property type="entry name" value="Protein_kinase_ATP_BS"/>
</dbReference>
<evidence type="ECO:0000256" key="11">
    <source>
        <dbReference type="ARBA" id="ARBA00022781"/>
    </source>
</evidence>
<dbReference type="FunFam" id="1.20.120.610:FF:000003">
    <property type="entry name" value="V-type proton ATPase proteolipid subunit"/>
    <property type="match status" value="1"/>
</dbReference>
<dbReference type="GO" id="GO:0046961">
    <property type="term" value="F:proton-transporting ATPase activity, rotational mechanism"/>
    <property type="evidence" value="ECO:0007669"/>
    <property type="project" value="InterPro"/>
</dbReference>
<dbReference type="EMBL" id="MU006326">
    <property type="protein sequence ID" value="KAF2847346.1"/>
    <property type="molecule type" value="Genomic_DNA"/>
</dbReference>
<dbReference type="GO" id="GO:0005952">
    <property type="term" value="C:cAMP-dependent protein kinase complex"/>
    <property type="evidence" value="ECO:0007669"/>
    <property type="project" value="TreeGrafter"/>
</dbReference>
<dbReference type="GO" id="GO:0004691">
    <property type="term" value="F:cAMP-dependent protein kinase activity"/>
    <property type="evidence" value="ECO:0007669"/>
    <property type="project" value="UniProtKB-EC"/>
</dbReference>
<dbReference type="InterPro" id="IPR000719">
    <property type="entry name" value="Prot_kinase_dom"/>
</dbReference>
<keyword evidence="10" id="KW-0418">Kinase</keyword>
<evidence type="ECO:0000256" key="2">
    <source>
        <dbReference type="ARBA" id="ARBA00007296"/>
    </source>
</evidence>
<evidence type="ECO:0000259" key="26">
    <source>
        <dbReference type="PROSITE" id="PS51285"/>
    </source>
</evidence>
<comment type="function">
    <text evidence="18">Proton-conducting pore forming subunit of the V0 complex of vacuolar(H+)-ATPase (V-ATPase), a multisubunit enzyme composed of a peripheral complex (V1) that hydrolyzes ATP and a membrane integral complex (V0) that translocates protons. V-ATPase is responsible for acidifying and maintaining the pH of intracellular compartments.</text>
</comment>
<evidence type="ECO:0000256" key="3">
    <source>
        <dbReference type="ARBA" id="ARBA00012444"/>
    </source>
</evidence>
<feature type="transmembrane region" description="Helical" evidence="24">
    <location>
        <begin position="55"/>
        <end position="76"/>
    </location>
</feature>
<keyword evidence="8 24" id="KW-0812">Transmembrane</keyword>
<evidence type="ECO:0000256" key="1">
    <source>
        <dbReference type="ARBA" id="ARBA00004128"/>
    </source>
</evidence>
<dbReference type="GO" id="GO:0005524">
    <property type="term" value="F:ATP binding"/>
    <property type="evidence" value="ECO:0007669"/>
    <property type="project" value="UniProtKB-UniRule"/>
</dbReference>
<evidence type="ECO:0000313" key="27">
    <source>
        <dbReference type="EMBL" id="KAF2847346.1"/>
    </source>
</evidence>
<dbReference type="Pfam" id="PF00069">
    <property type="entry name" value="Pkinase"/>
    <property type="match status" value="1"/>
</dbReference>
<feature type="binding site" evidence="22">
    <location>
        <position position="339"/>
    </location>
    <ligand>
        <name>ATP</name>
        <dbReference type="ChEBI" id="CHEBI:30616"/>
    </ligand>
</feature>
<protein>
    <recommendedName>
        <fullName evidence="16">V-type proton ATPase subunit c'</fullName>
        <ecNumber evidence="3">2.7.11.11</ecNumber>
    </recommendedName>
    <alternativeName>
        <fullName evidence="17">Vacuolar proton pump c' subunit</fullName>
    </alternativeName>
</protein>
<dbReference type="CDD" id="cd18175">
    <property type="entry name" value="ATP-synt_Vo_c_ATP6C_rpt1"/>
    <property type="match status" value="1"/>
</dbReference>
<evidence type="ECO:0000256" key="8">
    <source>
        <dbReference type="ARBA" id="ARBA00022692"/>
    </source>
</evidence>
<dbReference type="PROSITE" id="PS00108">
    <property type="entry name" value="PROTEIN_KINASE_ST"/>
    <property type="match status" value="1"/>
</dbReference>
<evidence type="ECO:0000256" key="10">
    <source>
        <dbReference type="ARBA" id="ARBA00022777"/>
    </source>
</evidence>
<dbReference type="SUPFAM" id="SSF56112">
    <property type="entry name" value="Protein kinase-like (PK-like)"/>
    <property type="match status" value="1"/>
</dbReference>
<comment type="similarity">
    <text evidence="2">Belongs to the V-ATPase proteolipid subunit family.</text>
</comment>
<evidence type="ECO:0000256" key="24">
    <source>
        <dbReference type="SAM" id="Phobius"/>
    </source>
</evidence>
<comment type="catalytic activity">
    <reaction evidence="20">
        <text>L-threonyl-[protein] + ATP = O-phospho-L-threonyl-[protein] + ADP + H(+)</text>
        <dbReference type="Rhea" id="RHEA:46608"/>
        <dbReference type="Rhea" id="RHEA-COMP:11060"/>
        <dbReference type="Rhea" id="RHEA-COMP:11605"/>
        <dbReference type="ChEBI" id="CHEBI:15378"/>
        <dbReference type="ChEBI" id="CHEBI:30013"/>
        <dbReference type="ChEBI" id="CHEBI:30616"/>
        <dbReference type="ChEBI" id="CHEBI:61977"/>
        <dbReference type="ChEBI" id="CHEBI:456216"/>
        <dbReference type="EC" id="2.7.11.11"/>
    </reaction>
</comment>
<dbReference type="Gene3D" id="1.20.120.610">
    <property type="entry name" value="lithium bound rotor ring of v- atpase"/>
    <property type="match status" value="1"/>
</dbReference>
<dbReference type="InterPro" id="IPR008271">
    <property type="entry name" value="Ser/Thr_kinase_AS"/>
</dbReference>
<keyword evidence="5" id="KW-0723">Serine/threonine-protein kinase</keyword>
<evidence type="ECO:0000256" key="15">
    <source>
        <dbReference type="ARBA" id="ARBA00023136"/>
    </source>
</evidence>
<evidence type="ECO:0000256" key="13">
    <source>
        <dbReference type="ARBA" id="ARBA00022989"/>
    </source>
</evidence>
<evidence type="ECO:0000313" key="28">
    <source>
        <dbReference type="Proteomes" id="UP000799423"/>
    </source>
</evidence>
<evidence type="ECO:0000256" key="14">
    <source>
        <dbReference type="ARBA" id="ARBA00023065"/>
    </source>
</evidence>
<keyword evidence="6" id="KW-0926">Vacuole</keyword>
<dbReference type="Proteomes" id="UP000799423">
    <property type="component" value="Unassembled WGS sequence"/>
</dbReference>
<organism evidence="27 28">
    <name type="scientific">Plenodomus tracheiphilus IPT5</name>
    <dbReference type="NCBI Taxonomy" id="1408161"/>
    <lineage>
        <taxon>Eukaryota</taxon>
        <taxon>Fungi</taxon>
        <taxon>Dikarya</taxon>
        <taxon>Ascomycota</taxon>
        <taxon>Pezizomycotina</taxon>
        <taxon>Dothideomycetes</taxon>
        <taxon>Pleosporomycetidae</taxon>
        <taxon>Pleosporales</taxon>
        <taxon>Pleosporineae</taxon>
        <taxon>Leptosphaeriaceae</taxon>
        <taxon>Plenodomus</taxon>
    </lineage>
</organism>
<dbReference type="InterPro" id="IPR002379">
    <property type="entry name" value="ATPase_proteolipid_c-like_dom"/>
</dbReference>
<feature type="compositionally biased region" description="Basic and acidic residues" evidence="23">
    <location>
        <begin position="240"/>
        <end position="266"/>
    </location>
</feature>
<feature type="transmembrane region" description="Helical" evidence="24">
    <location>
        <begin position="96"/>
        <end position="117"/>
    </location>
</feature>
<dbReference type="PROSITE" id="PS51285">
    <property type="entry name" value="AGC_KINASE_CTER"/>
    <property type="match status" value="1"/>
</dbReference>
<evidence type="ECO:0000256" key="4">
    <source>
        <dbReference type="ARBA" id="ARBA00022448"/>
    </source>
</evidence>
<dbReference type="PROSITE" id="PS50011">
    <property type="entry name" value="PROTEIN_KINASE_DOM"/>
    <property type="match status" value="1"/>
</dbReference>
<evidence type="ECO:0000256" key="6">
    <source>
        <dbReference type="ARBA" id="ARBA00022554"/>
    </source>
</evidence>
<comment type="catalytic activity">
    <reaction evidence="21">
        <text>L-seryl-[protein] + ATP = O-phospho-L-seryl-[protein] + ADP + H(+)</text>
        <dbReference type="Rhea" id="RHEA:17989"/>
        <dbReference type="Rhea" id="RHEA-COMP:9863"/>
        <dbReference type="Rhea" id="RHEA-COMP:11604"/>
        <dbReference type="ChEBI" id="CHEBI:15378"/>
        <dbReference type="ChEBI" id="CHEBI:29999"/>
        <dbReference type="ChEBI" id="CHEBI:30616"/>
        <dbReference type="ChEBI" id="CHEBI:83421"/>
        <dbReference type="ChEBI" id="CHEBI:456216"/>
        <dbReference type="EC" id="2.7.11.11"/>
    </reaction>
</comment>
<dbReference type="EC" id="2.7.11.11" evidence="3"/>
<dbReference type="SMART" id="SM00220">
    <property type="entry name" value="S_TKc"/>
    <property type="match status" value="1"/>
</dbReference>
<feature type="region of interest" description="Disordered" evidence="23">
    <location>
        <begin position="196"/>
        <end position="268"/>
    </location>
</feature>
<feature type="transmembrane region" description="Helical" evidence="24">
    <location>
        <begin position="12"/>
        <end position="34"/>
    </location>
</feature>
<dbReference type="PRINTS" id="PR00122">
    <property type="entry name" value="VACATPASE"/>
</dbReference>
<dbReference type="InterPro" id="IPR000961">
    <property type="entry name" value="AGC-kinase_C"/>
</dbReference>
<dbReference type="CDD" id="cd18176">
    <property type="entry name" value="ATP-synt_Vo_c_ATP6C_rpt2"/>
    <property type="match status" value="1"/>
</dbReference>
<dbReference type="GO" id="GO:0033179">
    <property type="term" value="C:proton-transporting V-type ATPase, V0 domain"/>
    <property type="evidence" value="ECO:0007669"/>
    <property type="project" value="InterPro"/>
</dbReference>
<dbReference type="FunFam" id="1.10.510.10:FF:000210">
    <property type="entry name" value="Non-specific serine/threonine protein kinase"/>
    <property type="match status" value="1"/>
</dbReference>
<evidence type="ECO:0000256" key="12">
    <source>
        <dbReference type="ARBA" id="ARBA00022840"/>
    </source>
</evidence>
<keyword evidence="7" id="KW-0808">Transferase</keyword>
<accession>A0A6A7AVP0</accession>
<reference evidence="27" key="1">
    <citation type="submission" date="2020-01" db="EMBL/GenBank/DDBJ databases">
        <authorList>
            <consortium name="DOE Joint Genome Institute"/>
            <person name="Haridas S."/>
            <person name="Albert R."/>
            <person name="Binder M."/>
            <person name="Bloem J."/>
            <person name="Labutti K."/>
            <person name="Salamov A."/>
            <person name="Andreopoulos B."/>
            <person name="Baker S.E."/>
            <person name="Barry K."/>
            <person name="Bills G."/>
            <person name="Bluhm B.H."/>
            <person name="Cannon C."/>
            <person name="Castanera R."/>
            <person name="Culley D.E."/>
            <person name="Daum C."/>
            <person name="Ezra D."/>
            <person name="Gonzalez J.B."/>
            <person name="Henrissat B."/>
            <person name="Kuo A."/>
            <person name="Liang C."/>
            <person name="Lipzen A."/>
            <person name="Lutzoni F."/>
            <person name="Magnuson J."/>
            <person name="Mondo S."/>
            <person name="Nolan M."/>
            <person name="Ohm R."/>
            <person name="Pangilinan J."/>
            <person name="Park H.-J."/>
            <person name="Ramirez L."/>
            <person name="Alfaro M."/>
            <person name="Sun H."/>
            <person name="Tritt A."/>
            <person name="Yoshinaga Y."/>
            <person name="Zwiers L.-H."/>
            <person name="Turgeon B.G."/>
            <person name="Goodwin S.B."/>
            <person name="Spatafora J.W."/>
            <person name="Crous P.W."/>
            <person name="Grigoriev I.V."/>
        </authorList>
    </citation>
    <scope>NUCLEOTIDE SEQUENCE</scope>
    <source>
        <strain evidence="27">IPT5</strain>
    </source>
</reference>
<dbReference type="PROSITE" id="PS00107">
    <property type="entry name" value="PROTEIN_KINASE_ATP"/>
    <property type="match status" value="1"/>
</dbReference>
<keyword evidence="13 24" id="KW-1133">Transmembrane helix</keyword>
<name>A0A6A7AVP0_9PLEO</name>
<evidence type="ECO:0000256" key="9">
    <source>
        <dbReference type="ARBA" id="ARBA00022741"/>
    </source>
</evidence>
<dbReference type="GO" id="GO:0005774">
    <property type="term" value="C:vacuolar membrane"/>
    <property type="evidence" value="ECO:0007669"/>
    <property type="project" value="UniProtKB-SubCell"/>
</dbReference>
<dbReference type="OrthoDB" id="63267at2759"/>
<dbReference type="AlphaFoldDB" id="A0A6A7AVP0"/>
<evidence type="ECO:0000259" key="25">
    <source>
        <dbReference type="PROSITE" id="PS50011"/>
    </source>
</evidence>
<evidence type="ECO:0000256" key="21">
    <source>
        <dbReference type="ARBA" id="ARBA00047454"/>
    </source>
</evidence>
<dbReference type="Gene3D" id="3.30.200.20">
    <property type="entry name" value="Phosphorylase Kinase, domain 1"/>
    <property type="match status" value="1"/>
</dbReference>
<dbReference type="InterPro" id="IPR035921">
    <property type="entry name" value="F/V-ATP_Csub_sf"/>
</dbReference>
<dbReference type="SMART" id="SM00133">
    <property type="entry name" value="S_TK_X"/>
    <property type="match status" value="1"/>
</dbReference>
<keyword evidence="14" id="KW-0406">Ion transport</keyword>
<dbReference type="InterPro" id="IPR011555">
    <property type="entry name" value="ATPase_proteolipid_su_C_euk"/>
</dbReference>
<evidence type="ECO:0000256" key="22">
    <source>
        <dbReference type="PROSITE-ProRule" id="PRU10141"/>
    </source>
</evidence>
<feature type="transmembrane region" description="Helical" evidence="24">
    <location>
        <begin position="129"/>
        <end position="149"/>
    </location>
</feature>
<dbReference type="InterPro" id="IPR000245">
    <property type="entry name" value="ATPase_proteolipid_csu"/>
</dbReference>
<feature type="compositionally biased region" description="Acidic residues" evidence="23">
    <location>
        <begin position="201"/>
        <end position="211"/>
    </location>
</feature>
<dbReference type="InterPro" id="IPR011009">
    <property type="entry name" value="Kinase-like_dom_sf"/>
</dbReference>
<dbReference type="CDD" id="cd05580">
    <property type="entry name" value="STKc_PKA_like"/>
    <property type="match status" value="1"/>
</dbReference>
<evidence type="ECO:0000256" key="20">
    <source>
        <dbReference type="ARBA" id="ARBA00047292"/>
    </source>
</evidence>
<comment type="subunit">
    <text evidence="19">V-ATPase is a heteromultimeric enzyme composed of a peripheral catalytic V1 complex (components A to H) attached to an integral membrane V0 proton pore complex (components: a, c, c', c'', d, e, f and VOA1). The decameric c-ring forms the proton-conducting pore, and is composed of eight proteolipid subunits c, one subunit c' and one subunit c''.</text>
</comment>
<evidence type="ECO:0000256" key="17">
    <source>
        <dbReference type="ARBA" id="ARBA00041484"/>
    </source>
</evidence>
<feature type="domain" description="Protein kinase" evidence="25">
    <location>
        <begin position="305"/>
        <end position="584"/>
    </location>
</feature>
<keyword evidence="11" id="KW-0375">Hydrogen ion transport</keyword>
<evidence type="ECO:0000256" key="5">
    <source>
        <dbReference type="ARBA" id="ARBA00022527"/>
    </source>
</evidence>
<dbReference type="PANTHER" id="PTHR24353:SF37">
    <property type="entry name" value="CAMP-DEPENDENT PROTEIN KINASE CATALYTIC SUBUNIT PRKX"/>
    <property type="match status" value="1"/>
</dbReference>
<evidence type="ECO:0000256" key="7">
    <source>
        <dbReference type="ARBA" id="ARBA00022679"/>
    </source>
</evidence>
<gene>
    <name evidence="27" type="ORF">T440DRAFT_510207</name>
</gene>